<dbReference type="InterPro" id="IPR036390">
    <property type="entry name" value="WH_DNA-bd_sf"/>
</dbReference>
<dbReference type="Pfam" id="PF01037">
    <property type="entry name" value="AsnC_trans_reg"/>
    <property type="match status" value="1"/>
</dbReference>
<gene>
    <name evidence="5" type="ORF">KL86PLE_100694</name>
</gene>
<dbReference type="InterPro" id="IPR036388">
    <property type="entry name" value="WH-like_DNA-bd_sf"/>
</dbReference>
<dbReference type="InterPro" id="IPR019888">
    <property type="entry name" value="Tscrpt_reg_AsnC-like"/>
</dbReference>
<proteinExistence type="predicted"/>
<dbReference type="GO" id="GO:0005829">
    <property type="term" value="C:cytosol"/>
    <property type="evidence" value="ECO:0007669"/>
    <property type="project" value="TreeGrafter"/>
</dbReference>
<dbReference type="PANTHER" id="PTHR30154:SF53">
    <property type="entry name" value="HTH-TYPE TRANSCRIPTIONAL REGULATOR LRPC"/>
    <property type="match status" value="1"/>
</dbReference>
<evidence type="ECO:0000256" key="3">
    <source>
        <dbReference type="ARBA" id="ARBA00023163"/>
    </source>
</evidence>
<reference evidence="5" key="1">
    <citation type="submission" date="2016-08" db="EMBL/GenBank/DDBJ databases">
        <authorList>
            <person name="Seilhamer J.J."/>
        </authorList>
    </citation>
    <scope>NUCLEOTIDE SEQUENCE</scope>
    <source>
        <strain evidence="5">86</strain>
    </source>
</reference>
<dbReference type="InterPro" id="IPR000485">
    <property type="entry name" value="AsnC-type_HTH_dom"/>
</dbReference>
<name>A0A212L5Y4_9HYPH</name>
<evidence type="ECO:0000313" key="5">
    <source>
        <dbReference type="EMBL" id="SCM72749.1"/>
    </source>
</evidence>
<dbReference type="SMART" id="SM00344">
    <property type="entry name" value="HTH_ASNC"/>
    <property type="match status" value="1"/>
</dbReference>
<dbReference type="Pfam" id="PF13404">
    <property type="entry name" value="HTH_AsnC-type"/>
    <property type="match status" value="1"/>
</dbReference>
<dbReference type="Gene3D" id="3.30.70.920">
    <property type="match status" value="1"/>
</dbReference>
<accession>A0A212L5Y4</accession>
<dbReference type="SUPFAM" id="SSF54909">
    <property type="entry name" value="Dimeric alpha+beta barrel"/>
    <property type="match status" value="1"/>
</dbReference>
<dbReference type="AlphaFoldDB" id="A0A212L5Y4"/>
<dbReference type="InterPro" id="IPR019885">
    <property type="entry name" value="Tscrpt_reg_HTH_AsnC-type_CS"/>
</dbReference>
<dbReference type="GO" id="GO:0043565">
    <property type="term" value="F:sequence-specific DNA binding"/>
    <property type="evidence" value="ECO:0007669"/>
    <property type="project" value="InterPro"/>
</dbReference>
<evidence type="ECO:0000256" key="1">
    <source>
        <dbReference type="ARBA" id="ARBA00023015"/>
    </source>
</evidence>
<dbReference type="Gene3D" id="1.10.10.10">
    <property type="entry name" value="Winged helix-like DNA-binding domain superfamily/Winged helix DNA-binding domain"/>
    <property type="match status" value="1"/>
</dbReference>
<dbReference type="PROSITE" id="PS50956">
    <property type="entry name" value="HTH_ASNC_2"/>
    <property type="match status" value="1"/>
</dbReference>
<organism evidence="5">
    <name type="scientific">uncultured Pleomorphomonas sp</name>
    <dbReference type="NCBI Taxonomy" id="442121"/>
    <lineage>
        <taxon>Bacteria</taxon>
        <taxon>Pseudomonadati</taxon>
        <taxon>Pseudomonadota</taxon>
        <taxon>Alphaproteobacteria</taxon>
        <taxon>Hyphomicrobiales</taxon>
        <taxon>Pleomorphomonadaceae</taxon>
        <taxon>Pleomorphomonas</taxon>
        <taxon>environmental samples</taxon>
    </lineage>
</organism>
<feature type="domain" description="HTH asnC-type" evidence="4">
    <location>
        <begin position="1"/>
        <end position="62"/>
    </location>
</feature>
<dbReference type="PROSITE" id="PS00519">
    <property type="entry name" value="HTH_ASNC_1"/>
    <property type="match status" value="1"/>
</dbReference>
<dbReference type="EMBL" id="FMJD01000002">
    <property type="protein sequence ID" value="SCM72749.1"/>
    <property type="molecule type" value="Genomic_DNA"/>
</dbReference>
<dbReference type="SUPFAM" id="SSF46785">
    <property type="entry name" value="Winged helix' DNA-binding domain"/>
    <property type="match status" value="1"/>
</dbReference>
<evidence type="ECO:0000259" key="4">
    <source>
        <dbReference type="PROSITE" id="PS50956"/>
    </source>
</evidence>
<protein>
    <submittedName>
        <fullName evidence="5">Transcriptional regulator</fullName>
    </submittedName>
</protein>
<keyword evidence="2" id="KW-0238">DNA-binding</keyword>
<keyword evidence="1" id="KW-0805">Transcription regulation</keyword>
<keyword evidence="3" id="KW-0804">Transcription</keyword>
<sequence>MDEIDRQIVMCLGDDARRSLADIGGEVGLSTSAVNERIRRLAASGVIRRFTVDADAEALGLGIAAFVFVGLAADADEAVFRAVAADHPAIVECQHVTGGWNYLIKIRVGSLAGIEAFLDDFKRRRLIARSETMIALSTVVEPPFRPRRERS</sequence>
<dbReference type="PRINTS" id="PR00033">
    <property type="entry name" value="HTHASNC"/>
</dbReference>
<dbReference type="GO" id="GO:0043200">
    <property type="term" value="P:response to amino acid"/>
    <property type="evidence" value="ECO:0007669"/>
    <property type="project" value="TreeGrafter"/>
</dbReference>
<dbReference type="InterPro" id="IPR011008">
    <property type="entry name" value="Dimeric_a/b-barrel"/>
</dbReference>
<dbReference type="InterPro" id="IPR019887">
    <property type="entry name" value="Tscrpt_reg_AsnC/Lrp_C"/>
</dbReference>
<evidence type="ECO:0000256" key="2">
    <source>
        <dbReference type="ARBA" id="ARBA00023125"/>
    </source>
</evidence>
<dbReference type="RefSeq" id="WP_288199347.1">
    <property type="nucleotide sequence ID" value="NZ_LT608334.1"/>
</dbReference>
<dbReference type="PANTHER" id="PTHR30154">
    <property type="entry name" value="LEUCINE-RESPONSIVE REGULATORY PROTEIN"/>
    <property type="match status" value="1"/>
</dbReference>